<dbReference type="SUPFAM" id="SSF46689">
    <property type="entry name" value="Homeodomain-like"/>
    <property type="match status" value="1"/>
</dbReference>
<evidence type="ECO:0000313" key="4">
    <source>
        <dbReference type="EMBL" id="QNE90036.1"/>
    </source>
</evidence>
<evidence type="ECO:0000313" key="5">
    <source>
        <dbReference type="Proteomes" id="UP000515743"/>
    </source>
</evidence>
<organism evidence="4 5">
    <name type="scientific">Corynebacterium incognita</name>
    <dbReference type="NCBI Taxonomy" id="2754725"/>
    <lineage>
        <taxon>Bacteria</taxon>
        <taxon>Bacillati</taxon>
        <taxon>Actinomycetota</taxon>
        <taxon>Actinomycetes</taxon>
        <taxon>Mycobacteriales</taxon>
        <taxon>Corynebacteriaceae</taxon>
        <taxon>Corynebacterium</taxon>
    </lineage>
</organism>
<dbReference type="PANTHER" id="PTHR30328:SF54">
    <property type="entry name" value="HTH-TYPE TRANSCRIPTIONAL REPRESSOR SCO4008"/>
    <property type="match status" value="1"/>
</dbReference>
<feature type="domain" description="HTH tetR-type" evidence="3">
    <location>
        <begin position="13"/>
        <end position="73"/>
    </location>
</feature>
<dbReference type="KEGG" id="cik:H0194_03165"/>
<keyword evidence="1 2" id="KW-0238">DNA-binding</keyword>
<dbReference type="SUPFAM" id="SSF48498">
    <property type="entry name" value="Tetracyclin repressor-like, C-terminal domain"/>
    <property type="match status" value="1"/>
</dbReference>
<dbReference type="GO" id="GO:0006355">
    <property type="term" value="P:regulation of DNA-templated transcription"/>
    <property type="evidence" value="ECO:0007669"/>
    <property type="project" value="UniProtKB-ARBA"/>
</dbReference>
<dbReference type="Pfam" id="PF17938">
    <property type="entry name" value="TetR_C_29"/>
    <property type="match status" value="1"/>
</dbReference>
<dbReference type="PROSITE" id="PS50977">
    <property type="entry name" value="HTH_TETR_2"/>
    <property type="match status" value="1"/>
</dbReference>
<sequence length="245" mass="26869">MTPQTHRSSRQGQAALERVVGVAIAEFAERGFSATKMDKLSTLSGMSKRMIHYHFTDKAGLYHRAVDTALQRVLPDIASLESHSPVAVDDMRALIDVAFEHMAAHPTEVQLLARLEHDKPGREALQDSAEQISELSKYLNKLLIRGQDAGAFRPGISAADIFYLMTTLSMAHISHRGMMDRVWDVALDSNDNRAGAHRLATDAVIAFLTSNLPATGHSSYLSEADHEDATADIYATDAYSDDAYA</sequence>
<keyword evidence="5" id="KW-1185">Reference proteome</keyword>
<dbReference type="InterPro" id="IPR050109">
    <property type="entry name" value="HTH-type_TetR-like_transc_reg"/>
</dbReference>
<name>A0A7G7CR20_9CORY</name>
<evidence type="ECO:0000256" key="1">
    <source>
        <dbReference type="ARBA" id="ARBA00023125"/>
    </source>
</evidence>
<evidence type="ECO:0000256" key="2">
    <source>
        <dbReference type="PROSITE-ProRule" id="PRU00335"/>
    </source>
</evidence>
<evidence type="ECO:0000259" key="3">
    <source>
        <dbReference type="PROSITE" id="PS50977"/>
    </source>
</evidence>
<gene>
    <name evidence="4" type="ORF">H0194_03165</name>
</gene>
<dbReference type="PANTHER" id="PTHR30328">
    <property type="entry name" value="TRANSCRIPTIONAL REPRESSOR"/>
    <property type="match status" value="1"/>
</dbReference>
<reference evidence="4 5" key="1">
    <citation type="submission" date="2020-07" db="EMBL/GenBank/DDBJ databases">
        <title>Complete genome and description of Corynebacterium incognita strain Marseille-Q3630 sp. nov.</title>
        <authorList>
            <person name="Boxberger M."/>
        </authorList>
    </citation>
    <scope>NUCLEOTIDE SEQUENCE [LARGE SCALE GENOMIC DNA]</scope>
    <source>
        <strain evidence="4 5">Marseille-Q3630</strain>
    </source>
</reference>
<dbReference type="Proteomes" id="UP000515743">
    <property type="component" value="Chromosome"/>
</dbReference>
<dbReference type="InterPro" id="IPR009057">
    <property type="entry name" value="Homeodomain-like_sf"/>
</dbReference>
<dbReference type="Gene3D" id="1.10.357.10">
    <property type="entry name" value="Tetracycline Repressor, domain 2"/>
    <property type="match status" value="1"/>
</dbReference>
<dbReference type="RefSeq" id="WP_185176410.1">
    <property type="nucleotide sequence ID" value="NZ_CP059404.1"/>
</dbReference>
<protein>
    <submittedName>
        <fullName evidence="4">TetR family transcriptional regulator</fullName>
    </submittedName>
</protein>
<proteinExistence type="predicted"/>
<dbReference type="Pfam" id="PF00440">
    <property type="entry name" value="TetR_N"/>
    <property type="match status" value="1"/>
</dbReference>
<accession>A0A7G7CR20</accession>
<dbReference type="InterPro" id="IPR036271">
    <property type="entry name" value="Tet_transcr_reg_TetR-rel_C_sf"/>
</dbReference>
<dbReference type="AlphaFoldDB" id="A0A7G7CR20"/>
<dbReference type="InterPro" id="IPR041474">
    <property type="entry name" value="NicS_C"/>
</dbReference>
<dbReference type="InterPro" id="IPR001647">
    <property type="entry name" value="HTH_TetR"/>
</dbReference>
<feature type="DNA-binding region" description="H-T-H motif" evidence="2">
    <location>
        <begin position="36"/>
        <end position="55"/>
    </location>
</feature>
<dbReference type="GO" id="GO:0003677">
    <property type="term" value="F:DNA binding"/>
    <property type="evidence" value="ECO:0007669"/>
    <property type="project" value="UniProtKB-UniRule"/>
</dbReference>
<dbReference type="EMBL" id="CP059404">
    <property type="protein sequence ID" value="QNE90036.1"/>
    <property type="molecule type" value="Genomic_DNA"/>
</dbReference>